<dbReference type="RefSeq" id="WP_025773222.1">
    <property type="nucleotide sequence ID" value="NZ_DF238840.1"/>
</dbReference>
<gene>
    <name evidence="3" type="ORF">MTY_0483</name>
</gene>
<dbReference type="InterPro" id="IPR001455">
    <property type="entry name" value="TusA-like"/>
</dbReference>
<reference evidence="3" key="1">
    <citation type="journal article" date="2014" name="Gene">
        <title>Genome-guided analysis of transformation efficiency and carbon dioxide assimilation by Moorella thermoacetica Y72.</title>
        <authorList>
            <person name="Tsukahara K."/>
            <person name="Kita A."/>
            <person name="Nakashimada Y."/>
            <person name="Hoshino T."/>
            <person name="Murakami K."/>
        </authorList>
    </citation>
    <scope>NUCLEOTIDE SEQUENCE [LARGE SCALE GENOMIC DNA]</scope>
    <source>
        <strain evidence="3">Y72</strain>
    </source>
</reference>
<dbReference type="Pfam" id="PF01206">
    <property type="entry name" value="TusA"/>
    <property type="match status" value="1"/>
</dbReference>
<dbReference type="SUPFAM" id="SSF64307">
    <property type="entry name" value="SirA-like"/>
    <property type="match status" value="1"/>
</dbReference>
<evidence type="ECO:0000256" key="1">
    <source>
        <dbReference type="ARBA" id="ARBA00008984"/>
    </source>
</evidence>
<comment type="similarity">
    <text evidence="1">Belongs to the sulfur carrier protein TusA family.</text>
</comment>
<dbReference type="PROSITE" id="PS01148">
    <property type="entry name" value="UPF0033"/>
    <property type="match status" value="1"/>
</dbReference>
<dbReference type="PANTHER" id="PTHR33279:SF19">
    <property type="entry name" value="SSL1707 PROTEIN"/>
    <property type="match status" value="1"/>
</dbReference>
<evidence type="ECO:0000259" key="2">
    <source>
        <dbReference type="PROSITE" id="PS01148"/>
    </source>
</evidence>
<dbReference type="Gene3D" id="3.30.110.40">
    <property type="entry name" value="TusA-like domain"/>
    <property type="match status" value="1"/>
</dbReference>
<accession>A0A0S6U7S6</accession>
<sequence length="82" mass="9075">MAEIRATKRLDITGDCCPITFVKTKLALEEMQPGEILEVLLKDGEPLANVPRSLKSEGHKILQVKKMGPDTYLLIVERGKVG</sequence>
<dbReference type="InterPro" id="IPR036868">
    <property type="entry name" value="TusA-like_sf"/>
</dbReference>
<evidence type="ECO:0000313" key="3">
    <source>
        <dbReference type="EMBL" id="GAF25153.1"/>
    </source>
</evidence>
<dbReference type="AlphaFoldDB" id="A0A0S6U7S6"/>
<dbReference type="PANTHER" id="PTHR33279">
    <property type="entry name" value="SULFUR CARRIER PROTEIN YEDF-RELATED"/>
    <property type="match status" value="1"/>
</dbReference>
<dbReference type="CDD" id="cd00291">
    <property type="entry name" value="SirA_YedF_YeeD"/>
    <property type="match status" value="1"/>
</dbReference>
<dbReference type="Proteomes" id="UP000063718">
    <property type="component" value="Unassembled WGS sequence"/>
</dbReference>
<protein>
    <submittedName>
        <fullName evidence="3">Predicted redox protein, regulator of disulfide bond formation</fullName>
    </submittedName>
</protein>
<dbReference type="EMBL" id="DF238840">
    <property type="protein sequence ID" value="GAF25153.1"/>
    <property type="molecule type" value="Genomic_DNA"/>
</dbReference>
<proteinExistence type="inferred from homology"/>
<name>A0A0S6U7S6_NEOTH</name>
<feature type="domain" description="UPF0033" evidence="2">
    <location>
        <begin position="10"/>
        <end position="34"/>
    </location>
</feature>
<organism evidence="3">
    <name type="scientific">Moorella thermoacetica Y72</name>
    <dbReference type="NCBI Taxonomy" id="1325331"/>
    <lineage>
        <taxon>Bacteria</taxon>
        <taxon>Bacillati</taxon>
        <taxon>Bacillota</taxon>
        <taxon>Clostridia</taxon>
        <taxon>Neomoorellales</taxon>
        <taxon>Neomoorellaceae</taxon>
        <taxon>Neomoorella</taxon>
    </lineage>
</organism>